<name>A0A9P4JSS9_9PLEO</name>
<dbReference type="InterPro" id="IPR036864">
    <property type="entry name" value="Zn2-C6_fun-type_DNA-bd_sf"/>
</dbReference>
<dbReference type="Pfam" id="PF00172">
    <property type="entry name" value="Zn_clus"/>
    <property type="match status" value="1"/>
</dbReference>
<gene>
    <name evidence="5" type="ORF">GQ43DRAFT_479790</name>
</gene>
<dbReference type="Gene3D" id="4.10.240.10">
    <property type="entry name" value="Zn(2)-C6 fungal-type DNA-binding domain"/>
    <property type="match status" value="1"/>
</dbReference>
<dbReference type="InterPro" id="IPR021858">
    <property type="entry name" value="Fun_TF"/>
</dbReference>
<feature type="domain" description="Zn(2)-C6 fungal-type" evidence="4">
    <location>
        <begin position="14"/>
        <end position="42"/>
    </location>
</feature>
<evidence type="ECO:0000256" key="3">
    <source>
        <dbReference type="SAM" id="MobiDB-lite"/>
    </source>
</evidence>
<dbReference type="GO" id="GO:0000981">
    <property type="term" value="F:DNA-binding transcription factor activity, RNA polymerase II-specific"/>
    <property type="evidence" value="ECO:0007669"/>
    <property type="project" value="InterPro"/>
</dbReference>
<protein>
    <recommendedName>
        <fullName evidence="4">Zn(2)-C6 fungal-type domain-containing protein</fullName>
    </recommendedName>
</protein>
<keyword evidence="2" id="KW-0539">Nucleus</keyword>
<dbReference type="PANTHER" id="PTHR37534:SF49">
    <property type="entry name" value="LYSINE BIOSYNTHESIS REGULATORY PROTEIN LYS14"/>
    <property type="match status" value="1"/>
</dbReference>
<feature type="region of interest" description="Disordered" evidence="3">
    <location>
        <begin position="133"/>
        <end position="159"/>
    </location>
</feature>
<dbReference type="GO" id="GO:0005634">
    <property type="term" value="C:nucleus"/>
    <property type="evidence" value="ECO:0007669"/>
    <property type="project" value="UniProtKB-SubCell"/>
</dbReference>
<evidence type="ECO:0000256" key="1">
    <source>
        <dbReference type="ARBA" id="ARBA00004123"/>
    </source>
</evidence>
<evidence type="ECO:0000313" key="5">
    <source>
        <dbReference type="EMBL" id="KAF2202572.1"/>
    </source>
</evidence>
<dbReference type="OrthoDB" id="3477330at2759"/>
<reference evidence="5" key="1">
    <citation type="journal article" date="2020" name="Stud. Mycol.">
        <title>101 Dothideomycetes genomes: a test case for predicting lifestyles and emergence of pathogens.</title>
        <authorList>
            <person name="Haridas S."/>
            <person name="Albert R."/>
            <person name="Binder M."/>
            <person name="Bloem J."/>
            <person name="Labutti K."/>
            <person name="Salamov A."/>
            <person name="Andreopoulos B."/>
            <person name="Baker S."/>
            <person name="Barry K."/>
            <person name="Bills G."/>
            <person name="Bluhm B."/>
            <person name="Cannon C."/>
            <person name="Castanera R."/>
            <person name="Culley D."/>
            <person name="Daum C."/>
            <person name="Ezra D."/>
            <person name="Gonzalez J."/>
            <person name="Henrissat B."/>
            <person name="Kuo A."/>
            <person name="Liang C."/>
            <person name="Lipzen A."/>
            <person name="Lutzoni F."/>
            <person name="Magnuson J."/>
            <person name="Mondo S."/>
            <person name="Nolan M."/>
            <person name="Ohm R."/>
            <person name="Pangilinan J."/>
            <person name="Park H.-J."/>
            <person name="Ramirez L."/>
            <person name="Alfaro M."/>
            <person name="Sun H."/>
            <person name="Tritt A."/>
            <person name="Yoshinaga Y."/>
            <person name="Zwiers L.-H."/>
            <person name="Turgeon B."/>
            <person name="Goodwin S."/>
            <person name="Spatafora J."/>
            <person name="Crous P."/>
            <person name="Grigoriev I."/>
        </authorList>
    </citation>
    <scope>NUCLEOTIDE SEQUENCE</scope>
    <source>
        <strain evidence="5">ATCC 74209</strain>
    </source>
</reference>
<dbReference type="GO" id="GO:0000976">
    <property type="term" value="F:transcription cis-regulatory region binding"/>
    <property type="evidence" value="ECO:0007669"/>
    <property type="project" value="TreeGrafter"/>
</dbReference>
<dbReference type="CDD" id="cd00067">
    <property type="entry name" value="GAL4"/>
    <property type="match status" value="1"/>
</dbReference>
<dbReference type="Proteomes" id="UP000799536">
    <property type="component" value="Unassembled WGS sequence"/>
</dbReference>
<comment type="subcellular location">
    <subcellularLocation>
        <location evidence="1">Nucleus</location>
    </subcellularLocation>
</comment>
<dbReference type="PROSITE" id="PS50048">
    <property type="entry name" value="ZN2_CY6_FUNGAL_2"/>
    <property type="match status" value="1"/>
</dbReference>
<dbReference type="Pfam" id="PF11951">
    <property type="entry name" value="Fungal_trans_2"/>
    <property type="match status" value="1"/>
</dbReference>
<comment type="caution">
    <text evidence="5">The sequence shown here is derived from an EMBL/GenBank/DDBJ whole genome shotgun (WGS) entry which is preliminary data.</text>
</comment>
<feature type="compositionally biased region" description="Pro residues" evidence="3">
    <location>
        <begin position="133"/>
        <end position="143"/>
    </location>
</feature>
<proteinExistence type="predicted"/>
<dbReference type="EMBL" id="ML993932">
    <property type="protein sequence ID" value="KAF2202572.1"/>
    <property type="molecule type" value="Genomic_DNA"/>
</dbReference>
<keyword evidence="6" id="KW-1185">Reference proteome</keyword>
<dbReference type="GO" id="GO:0045944">
    <property type="term" value="P:positive regulation of transcription by RNA polymerase II"/>
    <property type="evidence" value="ECO:0007669"/>
    <property type="project" value="TreeGrafter"/>
</dbReference>
<dbReference type="InterPro" id="IPR001138">
    <property type="entry name" value="Zn2Cys6_DnaBD"/>
</dbReference>
<accession>A0A9P4JSS9</accession>
<sequence length="633" mass="70885">MPTTKTRRTKCFTGCWTCRARRVKCDEATPSCKRCRDFGIQCEGYGIRLNWVQCDGMSHDEDEDDDGSRMPKRLINGYLGQSRVPRLTSPEIDATLAQLDEWSPGESVELQKCGFSVFTANLSGYVVLDPPPQALTPVAPPTPLSHHQDTSATETADETDRFYTEQSEDNTEPNHYYPDNATIPVAQTLSTLGLACDNIHQQQQSSSLVVAAGPAPLHNQQSPSTIIDTVPAPPLQHQVPSPSRHIDIFTSPTTQKRLIHHWVTFTSRKIALLDEPHNPCRTMMLPMALQGLTISSSESNANVAIFHALCASAAWNLFELGGRTNEKDRGLALTHDQQAIHHLRHNLERADEHQDQSFAMAIMACIAVEAISGTTQRWRTHVSGGLAYLAKLQSRGIAKAVLSPFQRHMVSMAILCEVAVRDVLNPFLNDRDNGPDEDKGLEFTFPYYGISRSFLRALDRMNTFAKTSISEKDLDAFELQLYLDFPSIPLQTPSSLTNAQIDALHHTSKTFYYAALVFFQRSIRRATVLSVQSLVELGVRELEAISQIGKKVDLGCMMLWPVLVLGAECGDDDVKKRMRGWLKEQRKLGFRNLVVLEELVEAVWRERGREGEKGGDVDWRNVIVRDGFDVFRL</sequence>
<dbReference type="GO" id="GO:0008270">
    <property type="term" value="F:zinc ion binding"/>
    <property type="evidence" value="ECO:0007669"/>
    <property type="project" value="InterPro"/>
</dbReference>
<dbReference type="SMART" id="SM00066">
    <property type="entry name" value="GAL4"/>
    <property type="match status" value="1"/>
</dbReference>
<dbReference type="PANTHER" id="PTHR37534">
    <property type="entry name" value="TRANSCRIPTIONAL ACTIVATOR PROTEIN UGA3"/>
    <property type="match status" value="1"/>
</dbReference>
<dbReference type="SUPFAM" id="SSF57701">
    <property type="entry name" value="Zn2/Cys6 DNA-binding domain"/>
    <property type="match status" value="1"/>
</dbReference>
<evidence type="ECO:0000259" key="4">
    <source>
        <dbReference type="PROSITE" id="PS50048"/>
    </source>
</evidence>
<evidence type="ECO:0000256" key="2">
    <source>
        <dbReference type="ARBA" id="ARBA00023242"/>
    </source>
</evidence>
<dbReference type="AlphaFoldDB" id="A0A9P4JSS9"/>
<evidence type="ECO:0000313" key="6">
    <source>
        <dbReference type="Proteomes" id="UP000799536"/>
    </source>
</evidence>
<dbReference type="PROSITE" id="PS00463">
    <property type="entry name" value="ZN2_CY6_FUNGAL_1"/>
    <property type="match status" value="1"/>
</dbReference>
<organism evidence="5 6">
    <name type="scientific">Delitschia confertaspora ATCC 74209</name>
    <dbReference type="NCBI Taxonomy" id="1513339"/>
    <lineage>
        <taxon>Eukaryota</taxon>
        <taxon>Fungi</taxon>
        <taxon>Dikarya</taxon>
        <taxon>Ascomycota</taxon>
        <taxon>Pezizomycotina</taxon>
        <taxon>Dothideomycetes</taxon>
        <taxon>Pleosporomycetidae</taxon>
        <taxon>Pleosporales</taxon>
        <taxon>Delitschiaceae</taxon>
        <taxon>Delitschia</taxon>
    </lineage>
</organism>